<reference evidence="2 3" key="1">
    <citation type="journal article" date="2024" name="Genome Biol. Evol.">
        <title>Chromosome-level genome assembly of the viviparous eelpout Zoarces viviparus.</title>
        <authorList>
            <person name="Fuhrmann N."/>
            <person name="Brasseur M.V."/>
            <person name="Bakowski C.E."/>
            <person name="Podsiadlowski L."/>
            <person name="Prost S."/>
            <person name="Krehenwinkel H."/>
            <person name="Mayer C."/>
        </authorList>
    </citation>
    <scope>NUCLEOTIDE SEQUENCE [LARGE SCALE GENOMIC DNA]</scope>
    <source>
        <strain evidence="2">NO-MEL_2022_Ind0_liver</strain>
    </source>
</reference>
<name>A0AAW1EIU3_ZOAVI</name>
<gene>
    <name evidence="2" type="ORF">VZT92_018421</name>
</gene>
<keyword evidence="1" id="KW-0472">Membrane</keyword>
<sequence length="86" mass="9455">MVCVDRSHRGVVYTDLQWIRAADESPLTDPALMVIAARLADPALLVLAAPVVVAVVVVCCWGLGPTRWWLVCCCWGLVVVLKRCHQ</sequence>
<evidence type="ECO:0000313" key="2">
    <source>
        <dbReference type="EMBL" id="KAK9521917.1"/>
    </source>
</evidence>
<keyword evidence="1" id="KW-1133">Transmembrane helix</keyword>
<comment type="caution">
    <text evidence="2">The sequence shown here is derived from an EMBL/GenBank/DDBJ whole genome shotgun (WGS) entry which is preliminary data.</text>
</comment>
<evidence type="ECO:0000313" key="3">
    <source>
        <dbReference type="Proteomes" id="UP001488805"/>
    </source>
</evidence>
<evidence type="ECO:0000256" key="1">
    <source>
        <dbReference type="SAM" id="Phobius"/>
    </source>
</evidence>
<accession>A0AAW1EIU3</accession>
<keyword evidence="1" id="KW-0812">Transmembrane</keyword>
<dbReference type="Proteomes" id="UP001488805">
    <property type="component" value="Unassembled WGS sequence"/>
</dbReference>
<protein>
    <submittedName>
        <fullName evidence="2">Uncharacterized protein</fullName>
    </submittedName>
</protein>
<organism evidence="2 3">
    <name type="scientific">Zoarces viviparus</name>
    <name type="common">Viviparous eelpout</name>
    <name type="synonym">Blennius viviparus</name>
    <dbReference type="NCBI Taxonomy" id="48416"/>
    <lineage>
        <taxon>Eukaryota</taxon>
        <taxon>Metazoa</taxon>
        <taxon>Chordata</taxon>
        <taxon>Craniata</taxon>
        <taxon>Vertebrata</taxon>
        <taxon>Euteleostomi</taxon>
        <taxon>Actinopterygii</taxon>
        <taxon>Neopterygii</taxon>
        <taxon>Teleostei</taxon>
        <taxon>Neoteleostei</taxon>
        <taxon>Acanthomorphata</taxon>
        <taxon>Eupercaria</taxon>
        <taxon>Perciformes</taxon>
        <taxon>Cottioidei</taxon>
        <taxon>Zoarcales</taxon>
        <taxon>Zoarcidae</taxon>
        <taxon>Zoarcinae</taxon>
        <taxon>Zoarces</taxon>
    </lineage>
</organism>
<dbReference type="AlphaFoldDB" id="A0AAW1EIU3"/>
<dbReference type="EMBL" id="JBCEZU010000221">
    <property type="protein sequence ID" value="KAK9521917.1"/>
    <property type="molecule type" value="Genomic_DNA"/>
</dbReference>
<proteinExistence type="predicted"/>
<feature type="transmembrane region" description="Helical" evidence="1">
    <location>
        <begin position="43"/>
        <end position="64"/>
    </location>
</feature>
<keyword evidence="3" id="KW-1185">Reference proteome</keyword>